<dbReference type="Pfam" id="PF00024">
    <property type="entry name" value="PAN_1"/>
    <property type="match status" value="1"/>
</dbReference>
<dbReference type="Proteomes" id="UP000762676">
    <property type="component" value="Unassembled WGS sequence"/>
</dbReference>
<organism evidence="2 3">
    <name type="scientific">Elysia marginata</name>
    <dbReference type="NCBI Taxonomy" id="1093978"/>
    <lineage>
        <taxon>Eukaryota</taxon>
        <taxon>Metazoa</taxon>
        <taxon>Spiralia</taxon>
        <taxon>Lophotrochozoa</taxon>
        <taxon>Mollusca</taxon>
        <taxon>Gastropoda</taxon>
        <taxon>Heterobranchia</taxon>
        <taxon>Euthyneura</taxon>
        <taxon>Panpulmonata</taxon>
        <taxon>Sacoglossa</taxon>
        <taxon>Placobranchoidea</taxon>
        <taxon>Plakobranchidae</taxon>
        <taxon>Elysia</taxon>
    </lineage>
</organism>
<proteinExistence type="predicted"/>
<dbReference type="SUPFAM" id="SSF57414">
    <property type="entry name" value="Hairpin loop containing domain-like"/>
    <property type="match status" value="1"/>
</dbReference>
<evidence type="ECO:0000313" key="3">
    <source>
        <dbReference type="Proteomes" id="UP000762676"/>
    </source>
</evidence>
<dbReference type="InterPro" id="IPR003609">
    <property type="entry name" value="Pan_app"/>
</dbReference>
<feature type="domain" description="Apple" evidence="1">
    <location>
        <begin position="49"/>
        <end position="89"/>
    </location>
</feature>
<protein>
    <recommendedName>
        <fullName evidence="1">Apple domain-containing protein</fullName>
    </recommendedName>
</protein>
<comment type="caution">
    <text evidence="2">The sequence shown here is derived from an EMBL/GenBank/DDBJ whole genome shotgun (WGS) entry which is preliminary data.</text>
</comment>
<dbReference type="AlphaFoldDB" id="A0AAV4J8Z3"/>
<sequence>MMLVMATCSYNDSNHDDNGYGSPNEESQFTRISATIPITISKKINKYLTLLVCAARCGHEDQCNMFELSYANQTCSLFSERIFDTGVNKEPATDQDVGFRTNFCQC</sequence>
<gene>
    <name evidence="2" type="ORF">ElyMa_004971900</name>
</gene>
<name>A0AAV4J8Z3_9GAST</name>
<dbReference type="Gene3D" id="3.50.4.10">
    <property type="entry name" value="Hepatocyte Growth Factor"/>
    <property type="match status" value="1"/>
</dbReference>
<dbReference type="EMBL" id="BMAT01009968">
    <property type="protein sequence ID" value="GFS17061.1"/>
    <property type="molecule type" value="Genomic_DNA"/>
</dbReference>
<accession>A0AAV4J8Z3</accession>
<evidence type="ECO:0000259" key="1">
    <source>
        <dbReference type="Pfam" id="PF00024"/>
    </source>
</evidence>
<evidence type="ECO:0000313" key="2">
    <source>
        <dbReference type="EMBL" id="GFS17061.1"/>
    </source>
</evidence>
<reference evidence="2 3" key="1">
    <citation type="journal article" date="2021" name="Elife">
        <title>Chloroplast acquisition without the gene transfer in kleptoplastic sea slugs, Plakobranchus ocellatus.</title>
        <authorList>
            <person name="Maeda T."/>
            <person name="Takahashi S."/>
            <person name="Yoshida T."/>
            <person name="Shimamura S."/>
            <person name="Takaki Y."/>
            <person name="Nagai Y."/>
            <person name="Toyoda A."/>
            <person name="Suzuki Y."/>
            <person name="Arimoto A."/>
            <person name="Ishii H."/>
            <person name="Satoh N."/>
            <person name="Nishiyama T."/>
            <person name="Hasebe M."/>
            <person name="Maruyama T."/>
            <person name="Minagawa J."/>
            <person name="Obokata J."/>
            <person name="Shigenobu S."/>
        </authorList>
    </citation>
    <scope>NUCLEOTIDE SEQUENCE [LARGE SCALE GENOMIC DNA]</scope>
</reference>
<keyword evidence="3" id="KW-1185">Reference proteome</keyword>